<dbReference type="Gene3D" id="3.90.960.10">
    <property type="entry name" value="YbaK/aminoacyl-tRNA synthetase-associated domain"/>
    <property type="match status" value="1"/>
</dbReference>
<comment type="caution">
    <text evidence="1">The sequence shown here is derived from an EMBL/GenBank/DDBJ whole genome shotgun (WGS) entry which is preliminary data.</text>
</comment>
<dbReference type="InterPro" id="IPR036754">
    <property type="entry name" value="YbaK/aa-tRNA-synt-asso_dom_sf"/>
</dbReference>
<evidence type="ECO:0000313" key="2">
    <source>
        <dbReference type="Proteomes" id="UP000018208"/>
    </source>
</evidence>
<dbReference type="OrthoDB" id="1058301at2759"/>
<accession>A0A9P8S286</accession>
<dbReference type="Proteomes" id="UP000018208">
    <property type="component" value="Unassembled WGS sequence"/>
</dbReference>
<keyword evidence="2" id="KW-1185">Reference proteome</keyword>
<dbReference type="SUPFAM" id="SSF55826">
    <property type="entry name" value="YbaK/ProRS associated domain"/>
    <property type="match status" value="1"/>
</dbReference>
<dbReference type="KEGG" id="ssao:94295209"/>
<protein>
    <submittedName>
        <fullName evidence="1">YbaK/prolyl-tRNA synthetases associated domain-containing protein</fullName>
    </submittedName>
</protein>
<dbReference type="RefSeq" id="XP_067768605.1">
    <property type="nucleotide sequence ID" value="XM_067905123.1"/>
</dbReference>
<dbReference type="PANTHER" id="PTHR30411">
    <property type="entry name" value="CYTOPLASMIC PROTEIN"/>
    <property type="match status" value="1"/>
</dbReference>
<reference evidence="1 2" key="1">
    <citation type="journal article" date="2014" name="PLoS Genet.">
        <title>The Genome of Spironucleus salmonicida Highlights a Fish Pathogen Adapted to Fluctuating Environments.</title>
        <authorList>
            <person name="Xu F."/>
            <person name="Jerlstrom-Hultqvist J."/>
            <person name="Einarsson E."/>
            <person name="Astvaldsson A."/>
            <person name="Svard S.G."/>
            <person name="Andersson J.O."/>
        </authorList>
    </citation>
    <scope>NUCLEOTIDE SEQUENCE [LARGE SCALE GENOMIC DNA]</scope>
    <source>
        <strain evidence="1 2">ATCC 50377</strain>
    </source>
</reference>
<dbReference type="GeneID" id="94295209"/>
<dbReference type="GO" id="GO:0002161">
    <property type="term" value="F:aminoacyl-tRNA deacylase activity"/>
    <property type="evidence" value="ECO:0007669"/>
    <property type="project" value="InterPro"/>
</dbReference>
<sequence>MKNRQFNLKLMNQNIESKMEKLCEYLQIQNDDDVINCLAQAYRHKLKSVYAIKVHDHYYNLELQERPNFIGSYCKNTNQLTKAIIYENRFAPIDLFDVEFSRYYILIFQYSRKFSMTKFNQFVKNEARKSQLYKLNTKSNYKWQFADEHIAKDLTGADHNGMSFIGLKNLQIPIIIDQSIEEEYIFVGGLHPLVKARLVVQQIIDSFKTYTVDITTQNE</sequence>
<gene>
    <name evidence="1" type="ORF">SS50377_21186</name>
</gene>
<organism evidence="1 2">
    <name type="scientific">Spironucleus salmonicida</name>
    <dbReference type="NCBI Taxonomy" id="348837"/>
    <lineage>
        <taxon>Eukaryota</taxon>
        <taxon>Metamonada</taxon>
        <taxon>Diplomonadida</taxon>
        <taxon>Hexamitidae</taxon>
        <taxon>Hexamitinae</taxon>
        <taxon>Spironucleus</taxon>
    </lineage>
</organism>
<dbReference type="PANTHER" id="PTHR30411:SF4">
    <property type="entry name" value="YBAK_AMINOACYL-TRNA SYNTHETASE-ASSOCIATED DOMAIN-CONTAINING PROTEIN"/>
    <property type="match status" value="1"/>
</dbReference>
<dbReference type="EMBL" id="AUWU02000001">
    <property type="protein sequence ID" value="KAH0577832.1"/>
    <property type="molecule type" value="Genomic_DNA"/>
</dbReference>
<dbReference type="CDD" id="cd04332">
    <property type="entry name" value="YbaK_like"/>
    <property type="match status" value="1"/>
</dbReference>
<evidence type="ECO:0000313" key="1">
    <source>
        <dbReference type="EMBL" id="KAH0577832.1"/>
    </source>
</evidence>
<name>A0A9P8S286_9EUKA</name>
<dbReference type="AlphaFoldDB" id="A0A9P8S286"/>
<proteinExistence type="predicted"/>